<accession>A0ABY5PF93</accession>
<reference evidence="2" key="1">
    <citation type="submission" date="2021-11" db="EMBL/GenBank/DDBJ databases">
        <title>Cultivation dependent microbiological survey of springs from the worlds oldest radium mine currently devoted to the extraction of radon-saturated water.</title>
        <authorList>
            <person name="Kapinusova G."/>
            <person name="Smrhova T."/>
            <person name="Strejcek M."/>
            <person name="Suman J."/>
            <person name="Jani K."/>
            <person name="Pajer P."/>
            <person name="Uhlik O."/>
        </authorList>
    </citation>
    <scope>NUCLEOTIDE SEQUENCE [LARGE SCALE GENOMIC DNA]</scope>
    <source>
        <strain evidence="2">J379</strain>
    </source>
</reference>
<keyword evidence="2" id="KW-1185">Reference proteome</keyword>
<dbReference type="EMBL" id="CP088295">
    <property type="protein sequence ID" value="UUY03252.1"/>
    <property type="molecule type" value="Genomic_DNA"/>
</dbReference>
<dbReference type="RefSeq" id="WP_353863764.1">
    <property type="nucleotide sequence ID" value="NZ_CP088295.1"/>
</dbReference>
<name>A0ABY5PF93_9ACTN</name>
<proteinExistence type="predicted"/>
<evidence type="ECO:0008006" key="3">
    <source>
        <dbReference type="Google" id="ProtNLM"/>
    </source>
</evidence>
<organism evidence="1 2">
    <name type="scientific">Svornostia abyssi</name>
    <dbReference type="NCBI Taxonomy" id="2898438"/>
    <lineage>
        <taxon>Bacteria</taxon>
        <taxon>Bacillati</taxon>
        <taxon>Actinomycetota</taxon>
        <taxon>Thermoleophilia</taxon>
        <taxon>Solirubrobacterales</taxon>
        <taxon>Baekduiaceae</taxon>
        <taxon>Svornostia</taxon>
    </lineage>
</organism>
<gene>
    <name evidence="1" type="ORF">LRS13_21675</name>
</gene>
<evidence type="ECO:0000313" key="2">
    <source>
        <dbReference type="Proteomes" id="UP001058860"/>
    </source>
</evidence>
<evidence type="ECO:0000313" key="1">
    <source>
        <dbReference type="EMBL" id="UUY03252.1"/>
    </source>
</evidence>
<sequence>MSGEAPTTEATVIVRRGPLVGPVLSAVVAMLAARADCPVDRLDDALLLADAIAAHGPDQGADGRLRVHITASSEGLELQVGDLRDGGGAALLEAASLPGVGNVLERVADTVEVAEEPDELRLRLAFAPPIG</sequence>
<protein>
    <recommendedName>
        <fullName evidence="3">ATP-binding protein</fullName>
    </recommendedName>
</protein>
<dbReference type="Proteomes" id="UP001058860">
    <property type="component" value="Chromosome"/>
</dbReference>